<dbReference type="InterPro" id="IPR000477">
    <property type="entry name" value="RT_dom"/>
</dbReference>
<dbReference type="Proteomes" id="UP000277811">
    <property type="component" value="Unassembled WGS sequence"/>
</dbReference>
<dbReference type="PANTHER" id="PTHR34047">
    <property type="entry name" value="NUCLEAR INTRON MATURASE 1, MITOCHONDRIAL-RELATED"/>
    <property type="match status" value="1"/>
</dbReference>
<evidence type="ECO:0000259" key="1">
    <source>
        <dbReference type="PROSITE" id="PS50878"/>
    </source>
</evidence>
<dbReference type="InterPro" id="IPR043502">
    <property type="entry name" value="DNA/RNA_pol_sf"/>
</dbReference>
<proteinExistence type="predicted"/>
<reference evidence="2 3" key="1">
    <citation type="submission" date="2018-06" db="EMBL/GenBank/DDBJ databases">
        <authorList>
            <person name="Strepis N."/>
        </authorList>
    </citation>
    <scope>NUCLEOTIDE SEQUENCE [LARGE SCALE GENOMIC DNA]</scope>
    <source>
        <strain evidence="2">LUCI</strain>
    </source>
</reference>
<organism evidence="2 3">
    <name type="scientific">Lucifera butyrica</name>
    <dbReference type="NCBI Taxonomy" id="1351585"/>
    <lineage>
        <taxon>Bacteria</taxon>
        <taxon>Bacillati</taxon>
        <taxon>Bacillota</taxon>
        <taxon>Negativicutes</taxon>
        <taxon>Veillonellales</taxon>
        <taxon>Veillonellaceae</taxon>
        <taxon>Lucifera</taxon>
    </lineage>
</organism>
<evidence type="ECO:0000313" key="3">
    <source>
        <dbReference type="Proteomes" id="UP000277811"/>
    </source>
</evidence>
<dbReference type="EMBL" id="UPPP01000094">
    <property type="protein sequence ID" value="VBB08579.1"/>
    <property type="molecule type" value="Genomic_DNA"/>
</dbReference>
<evidence type="ECO:0000313" key="2">
    <source>
        <dbReference type="EMBL" id="VBB08579.1"/>
    </source>
</evidence>
<dbReference type="InterPro" id="IPR024937">
    <property type="entry name" value="Domain_X"/>
</dbReference>
<feature type="domain" description="Reverse transcriptase" evidence="1">
    <location>
        <begin position="72"/>
        <end position="369"/>
    </location>
</feature>
<dbReference type="Pfam" id="PF21368">
    <property type="entry name" value="AI2M-like_HNH"/>
    <property type="match status" value="1"/>
</dbReference>
<dbReference type="Pfam" id="PF00078">
    <property type="entry name" value="RVT_1"/>
    <property type="match status" value="1"/>
</dbReference>
<sequence>MRHLRSPNEVLNSLQSKTTIENYQFERLYRNLYNPNFYLIAYQNIYDNHGSMTKGIDGKTLDGMGMERINRIINKMKNYTYQPNPVRRQYIKKANGRLRPLGIPSADDKLVQEVVRMILESIYEPTFSKYSHGFRPERSCHTALDQIKRTFTGIKWFVEGDIAGCFDNIDQHTLINILRRKIRDEHFLGLIWKFLRAGYMENWRYNETYSGAAQGSVISPILANIYMNELDRYMEEYKVTFDKGQKRAVNSEYLKIHYKWKVAKMSMEKTWNTLNLEERERVAQAVNEKRKMWAVLPSMNPQDGSYRRIMYCRYADDFLVGIIGSKTDAERIKSDIKEFLARRLKLELSSEKTLVTHATDKARFLGYDVTTSKPSSETIQKCNGTICRRPTGVIKLYVPKEKWVKNLLDKSSLWIQKDENGQERWMPVARKDMLYKAPDDIVGTFNAEIRGLYNYYALASNVSVLSKYRYVMEYSMYKTFACKYRCSLVKAKRMFFKDGKFTVPYTTSKGIEKRIAFYDGGFRQKRLSRDKRVDILPQPMKSYTIKPRELIGRMFKGHCELCGEQDSLPKVYQVRKLSELRANVEWEARMIEKHRKTLVVCHDCFEKIHS</sequence>
<dbReference type="AlphaFoldDB" id="A0A498RBF8"/>
<name>A0A498RBF8_9FIRM</name>
<dbReference type="PROSITE" id="PS50878">
    <property type="entry name" value="RT_POL"/>
    <property type="match status" value="1"/>
</dbReference>
<accession>A0A498RBF8</accession>
<keyword evidence="3" id="KW-1185">Reference proteome</keyword>
<dbReference type="InterPro" id="IPR051083">
    <property type="entry name" value="GrpII_Intron_Splice-Mob/Def"/>
</dbReference>
<dbReference type="CDD" id="cd01651">
    <property type="entry name" value="RT_G2_intron"/>
    <property type="match status" value="1"/>
</dbReference>
<dbReference type="PANTHER" id="PTHR34047:SF8">
    <property type="entry name" value="PROTEIN YKFC"/>
    <property type="match status" value="1"/>
</dbReference>
<gene>
    <name evidence="2" type="ORF">LUCI_3857</name>
</gene>
<protein>
    <submittedName>
        <fullName evidence="2">Type ii intron maturase</fullName>
    </submittedName>
</protein>
<dbReference type="Pfam" id="PF01348">
    <property type="entry name" value="Intron_maturas2"/>
    <property type="match status" value="1"/>
</dbReference>
<dbReference type="SUPFAM" id="SSF56672">
    <property type="entry name" value="DNA/RNA polymerases"/>
    <property type="match status" value="1"/>
</dbReference>
<dbReference type="InterPro" id="IPR049030">
    <property type="entry name" value="AI2M-like_HNH"/>
</dbReference>
<dbReference type="GO" id="GO:0006397">
    <property type="term" value="P:mRNA processing"/>
    <property type="evidence" value="ECO:0007669"/>
    <property type="project" value="InterPro"/>
</dbReference>